<sequence>MEQPKQTTKKQHAETARNQAKKYYLLGLNLSEVSKLMDIPEKTIEKWQQKEGWVKLKRIDRVKETVINLKKEGLSNSKISDLLNISTSTVWRYCKINP</sequence>
<dbReference type="Pfam" id="PF06056">
    <property type="entry name" value="Terminase_5"/>
    <property type="match status" value="1"/>
</dbReference>
<dbReference type="EMBL" id="FXTZ01000002">
    <property type="protein sequence ID" value="SMP09002.1"/>
    <property type="molecule type" value="Genomic_DNA"/>
</dbReference>
<keyword evidence="3" id="KW-1185">Reference proteome</keyword>
<accession>A0ABY1NG97</accession>
<dbReference type="GO" id="GO:0003677">
    <property type="term" value="F:DNA binding"/>
    <property type="evidence" value="ECO:0007669"/>
    <property type="project" value="UniProtKB-KW"/>
</dbReference>
<dbReference type="Proteomes" id="UP001157960">
    <property type="component" value="Unassembled WGS sequence"/>
</dbReference>
<dbReference type="RefSeq" id="WP_283421083.1">
    <property type="nucleotide sequence ID" value="NZ_FXTZ01000002.1"/>
</dbReference>
<gene>
    <name evidence="2" type="ORF">SAMN06264346_10214</name>
</gene>
<dbReference type="InterPro" id="IPR010332">
    <property type="entry name" value="ATPase_terminase-su_N"/>
</dbReference>
<evidence type="ECO:0000259" key="1">
    <source>
        <dbReference type="Pfam" id="PF06056"/>
    </source>
</evidence>
<proteinExistence type="predicted"/>
<reference evidence="2 3" key="1">
    <citation type="submission" date="2017-05" db="EMBL/GenBank/DDBJ databases">
        <authorList>
            <person name="Varghese N."/>
            <person name="Submissions S."/>
        </authorList>
    </citation>
    <scope>NUCLEOTIDE SEQUENCE [LARGE SCALE GENOMIC DNA]</scope>
    <source>
        <strain evidence="2 3">DSM 28214</strain>
    </source>
</reference>
<protein>
    <submittedName>
        <fullName evidence="2">Winged helix-turn-helix DNA-binding</fullName>
    </submittedName>
</protein>
<comment type="caution">
    <text evidence="2">The sequence shown here is derived from an EMBL/GenBank/DDBJ whole genome shotgun (WGS) entry which is preliminary data.</text>
</comment>
<evidence type="ECO:0000313" key="2">
    <source>
        <dbReference type="EMBL" id="SMP09002.1"/>
    </source>
</evidence>
<name>A0ABY1NG97_9FLAO</name>
<organism evidence="2 3">
    <name type="scientific">Chryseobacterium profundimaris</name>
    <dbReference type="NCBI Taxonomy" id="1387275"/>
    <lineage>
        <taxon>Bacteria</taxon>
        <taxon>Pseudomonadati</taxon>
        <taxon>Bacteroidota</taxon>
        <taxon>Flavobacteriia</taxon>
        <taxon>Flavobacteriales</taxon>
        <taxon>Weeksellaceae</taxon>
        <taxon>Chryseobacterium group</taxon>
        <taxon>Chryseobacterium</taxon>
    </lineage>
</organism>
<dbReference type="Gene3D" id="1.10.10.60">
    <property type="entry name" value="Homeodomain-like"/>
    <property type="match status" value="1"/>
</dbReference>
<feature type="domain" description="Terminase ATPase subunit N-terminal" evidence="1">
    <location>
        <begin position="17"/>
        <end position="65"/>
    </location>
</feature>
<evidence type="ECO:0000313" key="3">
    <source>
        <dbReference type="Proteomes" id="UP001157960"/>
    </source>
</evidence>
<keyword evidence="2" id="KW-0238">DNA-binding</keyword>